<keyword evidence="3" id="KW-1185">Reference proteome</keyword>
<evidence type="ECO:0008006" key="4">
    <source>
        <dbReference type="Google" id="ProtNLM"/>
    </source>
</evidence>
<feature type="transmembrane region" description="Helical" evidence="1">
    <location>
        <begin position="40"/>
        <end position="61"/>
    </location>
</feature>
<name>A0A1I4QCL7_9BACI</name>
<dbReference type="Pfam" id="PF04070">
    <property type="entry name" value="DUF378"/>
    <property type="match status" value="1"/>
</dbReference>
<dbReference type="PANTHER" id="PTHR37304:SF1">
    <property type="entry name" value="MEMBRANE PROTEIN"/>
    <property type="match status" value="1"/>
</dbReference>
<sequence length="75" mass="8116">MSGIQRTALVLTIIGAVNWGLIGFFGFDLIAAIFGSQAEAMSRVIYALVGIAGLYSISVLFKPDEELERSPEPQR</sequence>
<dbReference type="PANTHER" id="PTHR37304">
    <property type="entry name" value="MEMBRANE PROTEIN-RELATED"/>
    <property type="match status" value="1"/>
</dbReference>
<keyword evidence="1" id="KW-0812">Transmembrane</keyword>
<keyword evidence="1" id="KW-1133">Transmembrane helix</keyword>
<evidence type="ECO:0000313" key="3">
    <source>
        <dbReference type="Proteomes" id="UP000199668"/>
    </source>
</evidence>
<accession>A0A1I4QCL7</accession>
<gene>
    <name evidence="2" type="ORF">SAMN04488054_14019</name>
</gene>
<dbReference type="STRING" id="266892.SAMN04488054_14019"/>
<feature type="transmembrane region" description="Helical" evidence="1">
    <location>
        <begin position="7"/>
        <end position="34"/>
    </location>
</feature>
<dbReference type="InterPro" id="IPR007211">
    <property type="entry name" value="DUF378"/>
</dbReference>
<organism evidence="2 3">
    <name type="scientific">Salibacterium qingdaonense</name>
    <dbReference type="NCBI Taxonomy" id="266892"/>
    <lineage>
        <taxon>Bacteria</taxon>
        <taxon>Bacillati</taxon>
        <taxon>Bacillota</taxon>
        <taxon>Bacilli</taxon>
        <taxon>Bacillales</taxon>
        <taxon>Bacillaceae</taxon>
    </lineage>
</organism>
<dbReference type="Proteomes" id="UP000199668">
    <property type="component" value="Unassembled WGS sequence"/>
</dbReference>
<evidence type="ECO:0000256" key="1">
    <source>
        <dbReference type="SAM" id="Phobius"/>
    </source>
</evidence>
<proteinExistence type="predicted"/>
<dbReference type="AlphaFoldDB" id="A0A1I4QCL7"/>
<evidence type="ECO:0000313" key="2">
    <source>
        <dbReference type="EMBL" id="SFM37841.1"/>
    </source>
</evidence>
<keyword evidence="1" id="KW-0472">Membrane</keyword>
<reference evidence="2 3" key="1">
    <citation type="submission" date="2016-10" db="EMBL/GenBank/DDBJ databases">
        <authorList>
            <person name="de Groot N.N."/>
        </authorList>
    </citation>
    <scope>NUCLEOTIDE SEQUENCE [LARGE SCALE GENOMIC DNA]</scope>
    <source>
        <strain evidence="2 3">CGMCC 1.6134</strain>
    </source>
</reference>
<dbReference type="EMBL" id="FOTY01000040">
    <property type="protein sequence ID" value="SFM37841.1"/>
    <property type="molecule type" value="Genomic_DNA"/>
</dbReference>
<protein>
    <recommendedName>
        <fullName evidence="4">DUF378 domain-containing protein</fullName>
    </recommendedName>
</protein>
<dbReference type="RefSeq" id="WP_090928553.1">
    <property type="nucleotide sequence ID" value="NZ_FOTY01000040.1"/>
</dbReference>
<dbReference type="OrthoDB" id="9812136at2"/>